<gene>
    <name evidence="2" type="ORF">O181_131209</name>
</gene>
<dbReference type="EMBL" id="AVOT02143424">
    <property type="protein sequence ID" value="MBW0591494.1"/>
    <property type="molecule type" value="Genomic_DNA"/>
</dbReference>
<comment type="caution">
    <text evidence="2">The sequence shown here is derived from an EMBL/GenBank/DDBJ whole genome shotgun (WGS) entry which is preliminary data.</text>
</comment>
<dbReference type="OrthoDB" id="2506111at2759"/>
<organism evidence="2 3">
    <name type="scientific">Austropuccinia psidii MF-1</name>
    <dbReference type="NCBI Taxonomy" id="1389203"/>
    <lineage>
        <taxon>Eukaryota</taxon>
        <taxon>Fungi</taxon>
        <taxon>Dikarya</taxon>
        <taxon>Basidiomycota</taxon>
        <taxon>Pucciniomycotina</taxon>
        <taxon>Pucciniomycetes</taxon>
        <taxon>Pucciniales</taxon>
        <taxon>Sphaerophragmiaceae</taxon>
        <taxon>Austropuccinia</taxon>
    </lineage>
</organism>
<evidence type="ECO:0000256" key="1">
    <source>
        <dbReference type="SAM" id="MobiDB-lite"/>
    </source>
</evidence>
<name>A0A9Q3L2H1_9BASI</name>
<dbReference type="Proteomes" id="UP000765509">
    <property type="component" value="Unassembled WGS sequence"/>
</dbReference>
<feature type="compositionally biased region" description="Polar residues" evidence="1">
    <location>
        <begin position="1"/>
        <end position="18"/>
    </location>
</feature>
<evidence type="ECO:0000313" key="2">
    <source>
        <dbReference type="EMBL" id="MBW0591494.1"/>
    </source>
</evidence>
<dbReference type="AlphaFoldDB" id="A0A9Q3L2H1"/>
<evidence type="ECO:0000313" key="3">
    <source>
        <dbReference type="Proteomes" id="UP000765509"/>
    </source>
</evidence>
<reference evidence="2" key="1">
    <citation type="submission" date="2021-03" db="EMBL/GenBank/DDBJ databases">
        <title>Draft genome sequence of rust myrtle Austropuccinia psidii MF-1, a brazilian biotype.</title>
        <authorList>
            <person name="Quecine M.C."/>
            <person name="Pachon D.M.R."/>
            <person name="Bonatelli M.L."/>
            <person name="Correr F.H."/>
            <person name="Franceschini L.M."/>
            <person name="Leite T.F."/>
            <person name="Margarido G.R.A."/>
            <person name="Almeida C.A."/>
            <person name="Ferrarezi J.A."/>
            <person name="Labate C.A."/>
        </authorList>
    </citation>
    <scope>NUCLEOTIDE SEQUENCE</scope>
    <source>
        <strain evidence="2">MF-1</strain>
    </source>
</reference>
<proteinExistence type="predicted"/>
<accession>A0A9Q3L2H1</accession>
<sequence length="112" mass="12713">MQQMTQIMANVQETQSHEGSIPPDFKTQSMKAPDCFDRTQAFKVTRFIQSCQLIFHNYQLSNITNQDPVSLPNSWELCEYQPLALCGDPNEFRKTEAELDSVLIKEGGALSI</sequence>
<protein>
    <submittedName>
        <fullName evidence="2">Uncharacterized protein</fullName>
    </submittedName>
</protein>
<keyword evidence="3" id="KW-1185">Reference proteome</keyword>
<feature type="region of interest" description="Disordered" evidence="1">
    <location>
        <begin position="1"/>
        <end position="29"/>
    </location>
</feature>